<dbReference type="Proteomes" id="UP000314294">
    <property type="component" value="Unassembled WGS sequence"/>
</dbReference>
<reference evidence="1 2" key="1">
    <citation type="submission" date="2019-03" db="EMBL/GenBank/DDBJ databases">
        <title>First draft genome of Liparis tanakae, snailfish: a comprehensive survey of snailfish specific genes.</title>
        <authorList>
            <person name="Kim W."/>
            <person name="Song I."/>
            <person name="Jeong J.-H."/>
            <person name="Kim D."/>
            <person name="Kim S."/>
            <person name="Ryu S."/>
            <person name="Song J.Y."/>
            <person name="Lee S.K."/>
        </authorList>
    </citation>
    <scope>NUCLEOTIDE SEQUENCE [LARGE SCALE GENOMIC DNA]</scope>
    <source>
        <tissue evidence="1">Muscle</tissue>
    </source>
</reference>
<dbReference type="EMBL" id="SRLO01000501">
    <property type="protein sequence ID" value="TNN53929.1"/>
    <property type="molecule type" value="Genomic_DNA"/>
</dbReference>
<accession>A0A4Z2GKT2</accession>
<organism evidence="1 2">
    <name type="scientific">Liparis tanakae</name>
    <name type="common">Tanaka's snailfish</name>
    <dbReference type="NCBI Taxonomy" id="230148"/>
    <lineage>
        <taxon>Eukaryota</taxon>
        <taxon>Metazoa</taxon>
        <taxon>Chordata</taxon>
        <taxon>Craniata</taxon>
        <taxon>Vertebrata</taxon>
        <taxon>Euteleostomi</taxon>
        <taxon>Actinopterygii</taxon>
        <taxon>Neopterygii</taxon>
        <taxon>Teleostei</taxon>
        <taxon>Neoteleostei</taxon>
        <taxon>Acanthomorphata</taxon>
        <taxon>Eupercaria</taxon>
        <taxon>Perciformes</taxon>
        <taxon>Cottioidei</taxon>
        <taxon>Cottales</taxon>
        <taxon>Liparidae</taxon>
        <taxon>Liparis</taxon>
    </lineage>
</organism>
<name>A0A4Z2GKT2_9TELE</name>
<evidence type="ECO:0000313" key="1">
    <source>
        <dbReference type="EMBL" id="TNN53929.1"/>
    </source>
</evidence>
<dbReference type="AlphaFoldDB" id="A0A4Z2GKT2"/>
<proteinExistence type="predicted"/>
<protein>
    <submittedName>
        <fullName evidence="1">Uncharacterized protein</fullName>
    </submittedName>
</protein>
<sequence length="62" mass="7252">MTFQPLVGIYTRKHSQRSRPVMRHFYISCDRIPRLATEGQPPRDDSPLDTAELLSLREIKAR</sequence>
<comment type="caution">
    <text evidence="1">The sequence shown here is derived from an EMBL/GenBank/DDBJ whole genome shotgun (WGS) entry which is preliminary data.</text>
</comment>
<keyword evidence="2" id="KW-1185">Reference proteome</keyword>
<gene>
    <name evidence="1" type="ORF">EYF80_035827</name>
</gene>
<evidence type="ECO:0000313" key="2">
    <source>
        <dbReference type="Proteomes" id="UP000314294"/>
    </source>
</evidence>